<evidence type="ECO:0000313" key="1">
    <source>
        <dbReference type="EMBL" id="MBL1073690.1"/>
    </source>
</evidence>
<organism evidence="1 2">
    <name type="scientific">Nocardia acididurans</name>
    <dbReference type="NCBI Taxonomy" id="2802282"/>
    <lineage>
        <taxon>Bacteria</taxon>
        <taxon>Bacillati</taxon>
        <taxon>Actinomycetota</taxon>
        <taxon>Actinomycetes</taxon>
        <taxon>Mycobacteriales</taxon>
        <taxon>Nocardiaceae</taxon>
        <taxon>Nocardia</taxon>
    </lineage>
</organism>
<dbReference type="EMBL" id="JAERRJ010000002">
    <property type="protein sequence ID" value="MBL1073690.1"/>
    <property type="molecule type" value="Genomic_DNA"/>
</dbReference>
<dbReference type="Proteomes" id="UP000602198">
    <property type="component" value="Unassembled WGS sequence"/>
</dbReference>
<gene>
    <name evidence="1" type="ORF">JK358_04725</name>
</gene>
<evidence type="ECO:0000313" key="2">
    <source>
        <dbReference type="Proteomes" id="UP000602198"/>
    </source>
</evidence>
<reference evidence="1 2" key="1">
    <citation type="submission" date="2021-01" db="EMBL/GenBank/DDBJ databases">
        <title>WGS of actinomycetes isolated from Thailand.</title>
        <authorList>
            <person name="Thawai C."/>
        </authorList>
    </citation>
    <scope>NUCLEOTIDE SEQUENCE [LARGE SCALE GENOMIC DNA]</scope>
    <source>
        <strain evidence="1 2">LPG 2</strain>
    </source>
</reference>
<protein>
    <submittedName>
        <fullName evidence="1">Uncharacterized protein</fullName>
    </submittedName>
</protein>
<sequence>MPNYSKVLVFTYEDGRPVHPNSIREGFKRLTDRAASYMLGRRETPATAQHP</sequence>
<proteinExistence type="predicted"/>
<dbReference type="RefSeq" id="WP_201944037.1">
    <property type="nucleotide sequence ID" value="NZ_JAERRJ010000002.1"/>
</dbReference>
<name>A0ABS1M0G0_9NOCA</name>
<keyword evidence="2" id="KW-1185">Reference proteome</keyword>
<comment type="caution">
    <text evidence="1">The sequence shown here is derived from an EMBL/GenBank/DDBJ whole genome shotgun (WGS) entry which is preliminary data.</text>
</comment>
<accession>A0ABS1M0G0</accession>